<dbReference type="Proteomes" id="UP000821865">
    <property type="component" value="Chromosome 4"/>
</dbReference>
<evidence type="ECO:0000313" key="2">
    <source>
        <dbReference type="Proteomes" id="UP000821865"/>
    </source>
</evidence>
<sequence length="549" mass="62663">MHRKLRKSVIWTALGASAVTLLFTCTTFKTCILRDGTPQKSAIEVPVLRSILSTYTDVFTLPPFRLDSQSLYRVYENAIEGDKRPFDRAVVCLSTIASLDHLHWLRELSEHWTGPVSVAVFFREDFDLQLMVTYVHVLRVCFPAIRENFSFHFMSPADRNDSGAKDTFAWEDVDKPLFCDSHRALLRAFLSITRRRGWPRLLFPQNHLRNVARDGCVSSPYFYATDVDVMPQYGLYDRLSAFLLRQPPCTKCLYVVPAFEGTEFVTHPRTKSALLSRTGNRKDFRVYHAVAFSKNQRATNFNKWRKVPSKSDLFVAYEAVFEFGYECFYVGPHDVPKFREIFIGYGFTRNVQTLEAHLAGFRFLVLSDAFAIHRGMRNTTTNDSVRNAEKMHNYRVFLSFRKTLQQRYGKGREFSPKSTVIADLGCGEAKIAQELTRNKVHSFDLIALNDRVTVCDMSKLPLPNQTIDVAVFCLSLMGTNLNMFVLEANRILKKGGILKVAEVKSRFSTTQGFAKTMKKFGFELEHLSVQSIRGSPTGCKPTNRGIGCP</sequence>
<keyword evidence="2" id="KW-1185">Reference proteome</keyword>
<comment type="caution">
    <text evidence="1">The sequence shown here is derived from an EMBL/GenBank/DDBJ whole genome shotgun (WGS) entry which is preliminary data.</text>
</comment>
<reference evidence="1" key="1">
    <citation type="submission" date="2020-05" db="EMBL/GenBank/DDBJ databases">
        <title>Large-scale comparative analyses of tick genomes elucidate their genetic diversity and vector capacities.</title>
        <authorList>
            <person name="Jia N."/>
            <person name="Wang J."/>
            <person name="Shi W."/>
            <person name="Du L."/>
            <person name="Sun Y."/>
            <person name="Zhan W."/>
            <person name="Jiang J."/>
            <person name="Wang Q."/>
            <person name="Zhang B."/>
            <person name="Ji P."/>
            <person name="Sakyi L.B."/>
            <person name="Cui X."/>
            <person name="Yuan T."/>
            <person name="Jiang B."/>
            <person name="Yang W."/>
            <person name="Lam T.T.-Y."/>
            <person name="Chang Q."/>
            <person name="Ding S."/>
            <person name="Wang X."/>
            <person name="Zhu J."/>
            <person name="Ruan X."/>
            <person name="Zhao L."/>
            <person name="Wei J."/>
            <person name="Que T."/>
            <person name="Du C."/>
            <person name="Cheng J."/>
            <person name="Dai P."/>
            <person name="Han X."/>
            <person name="Huang E."/>
            <person name="Gao Y."/>
            <person name="Liu J."/>
            <person name="Shao H."/>
            <person name="Ye R."/>
            <person name="Li L."/>
            <person name="Wei W."/>
            <person name="Wang X."/>
            <person name="Wang C."/>
            <person name="Yang T."/>
            <person name="Huo Q."/>
            <person name="Li W."/>
            <person name="Guo W."/>
            <person name="Chen H."/>
            <person name="Zhou L."/>
            <person name="Ni X."/>
            <person name="Tian J."/>
            <person name="Zhou Y."/>
            <person name="Sheng Y."/>
            <person name="Liu T."/>
            <person name="Pan Y."/>
            <person name="Xia L."/>
            <person name="Li J."/>
            <person name="Zhao F."/>
            <person name="Cao W."/>
        </authorList>
    </citation>
    <scope>NUCLEOTIDE SEQUENCE</scope>
    <source>
        <strain evidence="1">Dsil-2018</strain>
    </source>
</reference>
<accession>A0ACB8D134</accession>
<name>A0ACB8D134_DERSI</name>
<proteinExistence type="predicted"/>
<dbReference type="EMBL" id="CM023473">
    <property type="protein sequence ID" value="KAH7955056.1"/>
    <property type="molecule type" value="Genomic_DNA"/>
</dbReference>
<gene>
    <name evidence="1" type="ORF">HPB49_024273</name>
</gene>
<organism evidence="1 2">
    <name type="scientific">Dermacentor silvarum</name>
    <name type="common">Tick</name>
    <dbReference type="NCBI Taxonomy" id="543639"/>
    <lineage>
        <taxon>Eukaryota</taxon>
        <taxon>Metazoa</taxon>
        <taxon>Ecdysozoa</taxon>
        <taxon>Arthropoda</taxon>
        <taxon>Chelicerata</taxon>
        <taxon>Arachnida</taxon>
        <taxon>Acari</taxon>
        <taxon>Parasitiformes</taxon>
        <taxon>Ixodida</taxon>
        <taxon>Ixodoidea</taxon>
        <taxon>Ixodidae</taxon>
        <taxon>Rhipicephalinae</taxon>
        <taxon>Dermacentor</taxon>
    </lineage>
</organism>
<protein>
    <submittedName>
        <fullName evidence="1">Uncharacterized protein</fullName>
    </submittedName>
</protein>
<evidence type="ECO:0000313" key="1">
    <source>
        <dbReference type="EMBL" id="KAH7955056.1"/>
    </source>
</evidence>